<reference evidence="1 2" key="1">
    <citation type="submission" date="2019-07" db="EMBL/GenBank/DDBJ databases">
        <authorList>
            <person name="Brisse S."/>
            <person name="Rodrigues C."/>
            <person name="Thorpe H."/>
        </authorList>
    </citation>
    <scope>NUCLEOTIDE SEQUENCE [LARGE SCALE GENOMIC DNA]</scope>
    <source>
        <strain evidence="1">SB6408</strain>
    </source>
</reference>
<evidence type="ECO:0008006" key="3">
    <source>
        <dbReference type="Google" id="ProtNLM"/>
    </source>
</evidence>
<evidence type="ECO:0000313" key="1">
    <source>
        <dbReference type="EMBL" id="VUT00461.1"/>
    </source>
</evidence>
<name>A0A564N2U0_9ENTR</name>
<evidence type="ECO:0000313" key="2">
    <source>
        <dbReference type="Proteomes" id="UP000318370"/>
    </source>
</evidence>
<dbReference type="Gene3D" id="1.10.238.160">
    <property type="match status" value="1"/>
</dbReference>
<gene>
    <name evidence="1" type="ORF">SB6408_01910</name>
</gene>
<dbReference type="SUPFAM" id="SSF46955">
    <property type="entry name" value="Putative DNA-binding domain"/>
    <property type="match status" value="1"/>
</dbReference>
<dbReference type="RefSeq" id="WP_080924182.1">
    <property type="nucleotide sequence ID" value="NZ_CABGHF010000034.1"/>
</dbReference>
<dbReference type="InterPro" id="IPR010260">
    <property type="entry name" value="AlpA"/>
</dbReference>
<organism evidence="1 2">
    <name type="scientific">Klebsiella spallanzanii</name>
    <dbReference type="NCBI Taxonomy" id="2587528"/>
    <lineage>
        <taxon>Bacteria</taxon>
        <taxon>Pseudomonadati</taxon>
        <taxon>Pseudomonadota</taxon>
        <taxon>Gammaproteobacteria</taxon>
        <taxon>Enterobacterales</taxon>
        <taxon>Enterobacteriaceae</taxon>
        <taxon>Klebsiella/Raoultella group</taxon>
        <taxon>Klebsiella</taxon>
    </lineage>
</organism>
<proteinExistence type="predicted"/>
<dbReference type="Proteomes" id="UP000318370">
    <property type="component" value="Unassembled WGS sequence"/>
</dbReference>
<dbReference type="InterPro" id="IPR052931">
    <property type="entry name" value="Prophage_regulatory_activator"/>
</dbReference>
<accession>A0A564N2U0</accession>
<dbReference type="PANTHER" id="PTHR36154:SF1">
    <property type="entry name" value="DNA-BINDING TRANSCRIPTIONAL ACTIVATOR ALPA"/>
    <property type="match status" value="1"/>
</dbReference>
<dbReference type="Pfam" id="PF05930">
    <property type="entry name" value="Phage_AlpA"/>
    <property type="match status" value="1"/>
</dbReference>
<dbReference type="EMBL" id="CABGHF010000034">
    <property type="protein sequence ID" value="VUT00461.1"/>
    <property type="molecule type" value="Genomic_DNA"/>
</dbReference>
<sequence>MTSCKLIDLKTVLDIYPVSRSTLYRQIKTGAFPEPVQIGARRVAWRQEEVQAHIRELQKVALTK</sequence>
<dbReference type="InterPro" id="IPR009061">
    <property type="entry name" value="DNA-bd_dom_put_sf"/>
</dbReference>
<dbReference type="PANTHER" id="PTHR36154">
    <property type="entry name" value="DNA-BINDING TRANSCRIPTIONAL ACTIVATOR ALPA"/>
    <property type="match status" value="1"/>
</dbReference>
<dbReference type="AlphaFoldDB" id="A0A564N2U0"/>
<protein>
    <recommendedName>
        <fullName evidence="3">AlpA family phage regulatory protein</fullName>
    </recommendedName>
</protein>